<dbReference type="RefSeq" id="WP_200391042.1">
    <property type="nucleotide sequence ID" value="NZ_JAENIO010000011.1"/>
</dbReference>
<dbReference type="PANTHER" id="PTHR37464">
    <property type="entry name" value="BLL2463 PROTEIN"/>
    <property type="match status" value="1"/>
</dbReference>
<protein>
    <submittedName>
        <fullName evidence="3">BatA and WFA domain-containing protein</fullName>
    </submittedName>
</protein>
<keyword evidence="1" id="KW-0812">Transmembrane</keyword>
<evidence type="ECO:0000259" key="2">
    <source>
        <dbReference type="Pfam" id="PF07584"/>
    </source>
</evidence>
<feature type="transmembrane region" description="Helical" evidence="1">
    <location>
        <begin position="6"/>
        <end position="24"/>
    </location>
</feature>
<dbReference type="Proteomes" id="UP000604083">
    <property type="component" value="Unassembled WGS sequence"/>
</dbReference>
<feature type="domain" description="Aerotolerance regulator N-terminal" evidence="2">
    <location>
        <begin position="1"/>
        <end position="76"/>
    </location>
</feature>
<feature type="transmembrane region" description="Helical" evidence="1">
    <location>
        <begin position="55"/>
        <end position="74"/>
    </location>
</feature>
<evidence type="ECO:0000313" key="3">
    <source>
        <dbReference type="EMBL" id="MBK1833607.1"/>
    </source>
</evidence>
<sequence length="664" mass="72988">MSFLQPALLWGLLVVSLPIIIHLLNRRRHRTVKWAAMDFLLKATRESRGKKKLKHILILTCRALAIAALIFAIARPLLGGFLGFGASVDTVVLILDRSASMERKEADGQPSKRELVLQQVADAMEELETARLVMIDSASGEMTEVPSPEVLPELSTTRATDTASDIPSLLATTLDYLREAQPGRTEIWLATDMQLANWRTDDSRWPAFAQTLRDLPFPTSLRVLSLPETPRENHSLRLLSVRRSETELTLELELTRDKSEGNLNLPITVNLNGAPTTDSLVLEGQSIRFRRTLPLPNAEATGWGRVSLPPDPNLRDNHVYFTYGEEQPLLTTLVHDGSLPEEARATLLRAVSPPGLASFQVQELELSGPSADPSALDLRQTALLLWAAPLPTDTAAVLVRSYLESGGQVLFLPNESDPEATFATFAWEPVESAPAGKFFIAGENWRRDEGPFRDGDDGTPLPLGQLRAIKRQPLSPASEAIPLATWDDGSPLLARRILGQGTAHLLTTLPDYTWSDLERTALHLVLTQRLLERGASRLDDNNRPAGQAPANNATVVNSALEGAPYPDSAGIYRLTDGEGTLLALNVPESELRIEQLTPEEIGESLLPEAPVSLFEQKSEGNQSLLQEFWRPFLLAMLLFLLAEALLTLNRKPMASPKSIKKATA</sequence>
<accession>A0A934RPS4</accession>
<comment type="caution">
    <text evidence="3">The sequence shown here is derived from an EMBL/GenBank/DDBJ whole genome shotgun (WGS) entry which is preliminary data.</text>
</comment>
<dbReference type="InterPro" id="IPR024163">
    <property type="entry name" value="Aerotolerance_reg_N"/>
</dbReference>
<evidence type="ECO:0000313" key="4">
    <source>
        <dbReference type="Proteomes" id="UP000604083"/>
    </source>
</evidence>
<name>A0A934RPS4_9BACT</name>
<evidence type="ECO:0000256" key="1">
    <source>
        <dbReference type="SAM" id="Phobius"/>
    </source>
</evidence>
<organism evidence="3 4">
    <name type="scientific">Roseibacillus ishigakijimensis</name>
    <dbReference type="NCBI Taxonomy" id="454146"/>
    <lineage>
        <taxon>Bacteria</taxon>
        <taxon>Pseudomonadati</taxon>
        <taxon>Verrucomicrobiota</taxon>
        <taxon>Verrucomicrobiia</taxon>
        <taxon>Verrucomicrobiales</taxon>
        <taxon>Verrucomicrobiaceae</taxon>
        <taxon>Roseibacillus</taxon>
    </lineage>
</organism>
<keyword evidence="4" id="KW-1185">Reference proteome</keyword>
<gene>
    <name evidence="3" type="ORF">JIN78_05990</name>
</gene>
<proteinExistence type="predicted"/>
<keyword evidence="1" id="KW-0472">Membrane</keyword>
<dbReference type="EMBL" id="JAENIO010000011">
    <property type="protein sequence ID" value="MBK1833607.1"/>
    <property type="molecule type" value="Genomic_DNA"/>
</dbReference>
<dbReference type="InterPro" id="IPR011933">
    <property type="entry name" value="Double_TM_dom"/>
</dbReference>
<dbReference type="Pfam" id="PF07584">
    <property type="entry name" value="BatA"/>
    <property type="match status" value="1"/>
</dbReference>
<dbReference type="AlphaFoldDB" id="A0A934RPS4"/>
<reference evidence="3" key="1">
    <citation type="submission" date="2021-01" db="EMBL/GenBank/DDBJ databases">
        <title>Modified the classification status of verrucomicrobia.</title>
        <authorList>
            <person name="Feng X."/>
        </authorList>
    </citation>
    <scope>NUCLEOTIDE SEQUENCE</scope>
    <source>
        <strain evidence="3">KCTC 12986</strain>
    </source>
</reference>
<dbReference type="PANTHER" id="PTHR37464:SF1">
    <property type="entry name" value="BLL2463 PROTEIN"/>
    <property type="match status" value="1"/>
</dbReference>
<dbReference type="NCBIfam" id="TIGR02226">
    <property type="entry name" value="two_anch"/>
    <property type="match status" value="1"/>
</dbReference>
<keyword evidence="1" id="KW-1133">Transmembrane helix</keyword>